<evidence type="ECO:0000256" key="1">
    <source>
        <dbReference type="SAM" id="MobiDB-lite"/>
    </source>
</evidence>
<dbReference type="Proteomes" id="UP000325577">
    <property type="component" value="Linkage Group LG8"/>
</dbReference>
<name>A0A5J4ZEF1_9ASTE</name>
<proteinExistence type="predicted"/>
<reference evidence="2 3" key="1">
    <citation type="submission" date="2019-09" db="EMBL/GenBank/DDBJ databases">
        <title>A chromosome-level genome assembly of the Chinese tupelo Nyssa sinensis.</title>
        <authorList>
            <person name="Yang X."/>
            <person name="Kang M."/>
            <person name="Yang Y."/>
            <person name="Xiong H."/>
            <person name="Wang M."/>
            <person name="Zhang Z."/>
            <person name="Wang Z."/>
            <person name="Wu H."/>
            <person name="Ma T."/>
            <person name="Liu J."/>
            <person name="Xi Z."/>
        </authorList>
    </citation>
    <scope>NUCLEOTIDE SEQUENCE [LARGE SCALE GENOMIC DNA]</scope>
    <source>
        <strain evidence="2">J267</strain>
        <tissue evidence="2">Leaf</tissue>
    </source>
</reference>
<dbReference type="EMBL" id="CM018051">
    <property type="protein sequence ID" value="KAA8516890.1"/>
    <property type="molecule type" value="Genomic_DNA"/>
</dbReference>
<sequence length="92" mass="10333">MVSDLYSECLERKYDSRLWTDGVTSPVLRLKPKGDGHGVHDVAQSELARAFLALFDPDRDKVKQRLMKRQLRGSDEGGGVGVNIRAKHGRLQ</sequence>
<gene>
    <name evidence="2" type="ORF">F0562_017292</name>
</gene>
<organism evidence="2 3">
    <name type="scientific">Nyssa sinensis</name>
    <dbReference type="NCBI Taxonomy" id="561372"/>
    <lineage>
        <taxon>Eukaryota</taxon>
        <taxon>Viridiplantae</taxon>
        <taxon>Streptophyta</taxon>
        <taxon>Embryophyta</taxon>
        <taxon>Tracheophyta</taxon>
        <taxon>Spermatophyta</taxon>
        <taxon>Magnoliopsida</taxon>
        <taxon>eudicotyledons</taxon>
        <taxon>Gunneridae</taxon>
        <taxon>Pentapetalae</taxon>
        <taxon>asterids</taxon>
        <taxon>Cornales</taxon>
        <taxon>Nyssaceae</taxon>
        <taxon>Nyssa</taxon>
    </lineage>
</organism>
<evidence type="ECO:0000313" key="3">
    <source>
        <dbReference type="Proteomes" id="UP000325577"/>
    </source>
</evidence>
<protein>
    <submittedName>
        <fullName evidence="2">Uncharacterized protein</fullName>
    </submittedName>
</protein>
<evidence type="ECO:0000313" key="2">
    <source>
        <dbReference type="EMBL" id="KAA8516890.1"/>
    </source>
</evidence>
<keyword evidence="3" id="KW-1185">Reference proteome</keyword>
<accession>A0A5J4ZEF1</accession>
<feature type="region of interest" description="Disordered" evidence="1">
    <location>
        <begin position="69"/>
        <end position="92"/>
    </location>
</feature>
<dbReference type="AlphaFoldDB" id="A0A5J4ZEF1"/>